<dbReference type="InterPro" id="IPR014199">
    <property type="entry name" value="Spore_YtxC"/>
</dbReference>
<name>A0ABW4C8J4_9BACL</name>
<dbReference type="EMBL" id="JBHTNU010000002">
    <property type="protein sequence ID" value="MFD1426045.1"/>
    <property type="molecule type" value="Genomic_DNA"/>
</dbReference>
<keyword evidence="2" id="KW-1185">Reference proteome</keyword>
<proteinExistence type="predicted"/>
<reference evidence="2" key="1">
    <citation type="journal article" date="2019" name="Int. J. Syst. Evol. Microbiol.">
        <title>The Global Catalogue of Microorganisms (GCM) 10K type strain sequencing project: providing services to taxonomists for standard genome sequencing and annotation.</title>
        <authorList>
            <consortium name="The Broad Institute Genomics Platform"/>
            <consortium name="The Broad Institute Genome Sequencing Center for Infectious Disease"/>
            <person name="Wu L."/>
            <person name="Ma J."/>
        </authorList>
    </citation>
    <scope>NUCLEOTIDE SEQUENCE [LARGE SCALE GENOMIC DNA]</scope>
    <source>
        <strain evidence="2">S1</strain>
    </source>
</reference>
<evidence type="ECO:0000313" key="1">
    <source>
        <dbReference type="EMBL" id="MFD1426045.1"/>
    </source>
</evidence>
<protein>
    <submittedName>
        <fullName evidence="1">Sporulation protein YtxC</fullName>
    </submittedName>
</protein>
<organism evidence="1 2">
    <name type="scientific">Kroppenstedtia sanguinis</name>
    <dbReference type="NCBI Taxonomy" id="1380684"/>
    <lineage>
        <taxon>Bacteria</taxon>
        <taxon>Bacillati</taxon>
        <taxon>Bacillota</taxon>
        <taxon>Bacilli</taxon>
        <taxon>Bacillales</taxon>
        <taxon>Thermoactinomycetaceae</taxon>
        <taxon>Kroppenstedtia</taxon>
    </lineage>
</organism>
<sequence length="299" mass="35372">MVAYQISVPGPLTSREAGQMRELLKKQAARLERSHSGFSCQWEEVGKGTRTVFYIHNWEEDNSEQTLRHSLGRAVADYYLTVNEPDLIHWIITQEFKYRNPGESREIERYAYHLLDDSESEEPSHQRRKYRMARQIARYFFSHQDLAVDGYFQFRMKRYREILRKLVEHAIDEYLLDQEYREFIDLLRYFVSIQQPKVQLVHVIHTDTRRFRLLDGEGRPLEMDQMDHTVEELMDQVSSHEDLIVSTLLTVAPEQVILHTRNPEENVIRTLKQVFEERMVICSGCSGCRQGKDGFAPEG</sequence>
<comment type="caution">
    <text evidence="1">The sequence shown here is derived from an EMBL/GenBank/DDBJ whole genome shotgun (WGS) entry which is preliminary data.</text>
</comment>
<accession>A0ABW4C8J4</accession>
<dbReference type="Proteomes" id="UP001597282">
    <property type="component" value="Unassembled WGS sequence"/>
</dbReference>
<dbReference type="RefSeq" id="WP_380163041.1">
    <property type="nucleotide sequence ID" value="NZ_JBHTNU010000002.1"/>
</dbReference>
<dbReference type="Pfam" id="PF08812">
    <property type="entry name" value="YtxC"/>
    <property type="match status" value="1"/>
</dbReference>
<evidence type="ECO:0000313" key="2">
    <source>
        <dbReference type="Proteomes" id="UP001597282"/>
    </source>
</evidence>
<gene>
    <name evidence="1" type="primary">ytxC</name>
    <name evidence="1" type="ORF">ACFQ4Y_03745</name>
</gene>